<sequence>MTSRSGRLAALLIGVIVVIIGAVFAGQGLNLIPGSSMTGERMWFYIGGVMVIVGLILVWLGVRRVPGGRS</sequence>
<evidence type="ECO:0000313" key="3">
    <source>
        <dbReference type="Proteomes" id="UP001501594"/>
    </source>
</evidence>
<keyword evidence="1" id="KW-0812">Transmembrane</keyword>
<proteinExistence type="predicted"/>
<evidence type="ECO:0000313" key="2">
    <source>
        <dbReference type="EMBL" id="GAA4267889.1"/>
    </source>
</evidence>
<comment type="caution">
    <text evidence="2">The sequence shown here is derived from an EMBL/GenBank/DDBJ whole genome shotgun (WGS) entry which is preliminary data.</text>
</comment>
<protein>
    <submittedName>
        <fullName evidence="2">Uncharacterized protein</fullName>
    </submittedName>
</protein>
<dbReference type="EMBL" id="BAABAU010000012">
    <property type="protein sequence ID" value="GAA4267889.1"/>
    <property type="molecule type" value="Genomic_DNA"/>
</dbReference>
<reference evidence="3" key="1">
    <citation type="journal article" date="2019" name="Int. J. Syst. Evol. Microbiol.">
        <title>The Global Catalogue of Microorganisms (GCM) 10K type strain sequencing project: providing services to taxonomists for standard genome sequencing and annotation.</title>
        <authorList>
            <consortium name="The Broad Institute Genomics Platform"/>
            <consortium name="The Broad Institute Genome Sequencing Center for Infectious Disease"/>
            <person name="Wu L."/>
            <person name="Ma J."/>
        </authorList>
    </citation>
    <scope>NUCLEOTIDE SEQUENCE [LARGE SCALE GENOMIC DNA]</scope>
    <source>
        <strain evidence="3">JCM 17442</strain>
    </source>
</reference>
<feature type="transmembrane region" description="Helical" evidence="1">
    <location>
        <begin position="41"/>
        <end position="62"/>
    </location>
</feature>
<organism evidence="2 3">
    <name type="scientific">Frondihabitans peucedani</name>
    <dbReference type="NCBI Taxonomy" id="598626"/>
    <lineage>
        <taxon>Bacteria</taxon>
        <taxon>Bacillati</taxon>
        <taxon>Actinomycetota</taxon>
        <taxon>Actinomycetes</taxon>
        <taxon>Micrococcales</taxon>
        <taxon>Microbacteriaceae</taxon>
        <taxon>Frondihabitans</taxon>
    </lineage>
</organism>
<dbReference type="RefSeq" id="WP_344798616.1">
    <property type="nucleotide sequence ID" value="NZ_BAABAU010000012.1"/>
</dbReference>
<gene>
    <name evidence="2" type="ORF">GCM10022256_35010</name>
</gene>
<evidence type="ECO:0000256" key="1">
    <source>
        <dbReference type="SAM" id="Phobius"/>
    </source>
</evidence>
<accession>A0ABP8E6U8</accession>
<keyword evidence="1" id="KW-1133">Transmembrane helix</keyword>
<dbReference type="Proteomes" id="UP001501594">
    <property type="component" value="Unassembled WGS sequence"/>
</dbReference>
<keyword evidence="1" id="KW-0472">Membrane</keyword>
<keyword evidence="3" id="KW-1185">Reference proteome</keyword>
<name>A0ABP8E6U8_9MICO</name>